<dbReference type="GeneID" id="303366300"/>
<reference evidence="1 2" key="1">
    <citation type="submission" date="2017-02" db="EMBL/GenBank/DDBJ databases">
        <authorList>
            <person name="Peterson S.W."/>
        </authorList>
    </citation>
    <scope>NUCLEOTIDE SEQUENCE [LARGE SCALE GENOMIC DNA]</scope>
    <source>
        <strain evidence="1 2">ATCC BAA-909</strain>
    </source>
</reference>
<evidence type="ECO:0000313" key="2">
    <source>
        <dbReference type="Proteomes" id="UP000190395"/>
    </source>
</evidence>
<organism evidence="1 2">
    <name type="scientific">Treponema berlinense</name>
    <dbReference type="NCBI Taxonomy" id="225004"/>
    <lineage>
        <taxon>Bacteria</taxon>
        <taxon>Pseudomonadati</taxon>
        <taxon>Spirochaetota</taxon>
        <taxon>Spirochaetia</taxon>
        <taxon>Spirochaetales</taxon>
        <taxon>Treponemataceae</taxon>
        <taxon>Treponema</taxon>
    </lineage>
</organism>
<accession>A0A1T4K958</accession>
<gene>
    <name evidence="1" type="ORF">SAMN02745152_00018</name>
</gene>
<sequence>MEKTFTFNSQQLESSLASFSEKGITEFTLQDSEILGHKGRLLKFLQAVRKNAPDLFVTLPVDAKILDMDVCKACAELNCSLDIVLDGENKGGNFLFDKKFFARRAQMLNTLGLVFGFDLSFALHEGDKLKSFFDRLNFSVGLYPNHIDFPQIEAEISDRKKIEAKPTATFSTQDIRRSENIARSASVFYSYGRAVTWFLAVLAPLKIEPVKFFEDFFEWQKLNNYGLENGIEKIAGLHSEIEKMQLEFLKFKYEEKNKGQLFEVVSNIVRLNGALSRCFGEGEESIVEMSYNPDEILSGQAMNVQSFFDNAFMEYSRVRVFMGSDGPDFKYC</sequence>
<evidence type="ECO:0000313" key="1">
    <source>
        <dbReference type="EMBL" id="SJZ38877.1"/>
    </source>
</evidence>
<dbReference type="OrthoDB" id="9801424at2"/>
<keyword evidence="2" id="KW-1185">Reference proteome</keyword>
<dbReference type="AlphaFoldDB" id="A0A1T4K958"/>
<name>A0A1T4K958_9SPIR</name>
<dbReference type="EMBL" id="FUXC01000001">
    <property type="protein sequence ID" value="SJZ38877.1"/>
    <property type="molecule type" value="Genomic_DNA"/>
</dbReference>
<dbReference type="RefSeq" id="WP_078929686.1">
    <property type="nucleotide sequence ID" value="NZ_CAMCOW010000076.1"/>
</dbReference>
<dbReference type="Proteomes" id="UP000190395">
    <property type="component" value="Unassembled WGS sequence"/>
</dbReference>
<protein>
    <submittedName>
        <fullName evidence="1">Uncharacterized protein</fullName>
    </submittedName>
</protein>
<dbReference type="STRING" id="225004.SAMN02745152_00018"/>
<proteinExistence type="predicted"/>